<evidence type="ECO:0000313" key="2">
    <source>
        <dbReference type="Proteomes" id="UP000825483"/>
    </source>
</evidence>
<keyword evidence="2" id="KW-1185">Reference proteome</keyword>
<gene>
    <name evidence="1" type="ORF">PRLR5076_14570</name>
</gene>
<organism evidence="1 2">
    <name type="scientific">Prevotella lacticifex</name>
    <dbReference type="NCBI Taxonomy" id="2854755"/>
    <lineage>
        <taxon>Bacteria</taxon>
        <taxon>Pseudomonadati</taxon>
        <taxon>Bacteroidota</taxon>
        <taxon>Bacteroidia</taxon>
        <taxon>Bacteroidales</taxon>
        <taxon>Prevotellaceae</taxon>
        <taxon>Prevotella</taxon>
    </lineage>
</organism>
<accession>A0A9R1C9N7</accession>
<dbReference type="EMBL" id="BPUB01000001">
    <property type="protein sequence ID" value="GJG58606.1"/>
    <property type="molecule type" value="Genomic_DNA"/>
</dbReference>
<dbReference type="Proteomes" id="UP000825483">
    <property type="component" value="Unassembled WGS sequence"/>
</dbReference>
<dbReference type="AlphaFoldDB" id="A0A9R1C9N7"/>
<sequence length="102" mass="11745">MTIKEMEEQIDKLNLEKLEVKMQKGRQVHFFICGDPESYDEDCGIGNLIVFDEVGHAWLLKQQKYEKGDSFNVHFGKKASIFLNGFEMNRYPSLDLVAEGGK</sequence>
<name>A0A9R1C9N7_9BACT</name>
<comment type="caution">
    <text evidence="1">The sequence shown here is derived from an EMBL/GenBank/DDBJ whole genome shotgun (WGS) entry which is preliminary data.</text>
</comment>
<proteinExistence type="predicted"/>
<dbReference type="GeneID" id="72467357"/>
<reference evidence="1" key="1">
    <citation type="journal article" date="2022" name="Int. J. Syst. Evol. Microbiol.">
        <title>Prevotella lacticifex sp. nov., isolated from the rumen of cows.</title>
        <authorList>
            <person name="Shinkai T."/>
            <person name="Ikeyama N."/>
            <person name="Kumagai M."/>
            <person name="Ohmori H."/>
            <person name="Sakamoto M."/>
            <person name="Ohkuma M."/>
            <person name="Mitsumori M."/>
        </authorList>
    </citation>
    <scope>NUCLEOTIDE SEQUENCE</scope>
    <source>
        <strain evidence="1">R5076</strain>
    </source>
</reference>
<dbReference type="RefSeq" id="WP_223929188.1">
    <property type="nucleotide sequence ID" value="NZ_BPTU01000001.1"/>
</dbReference>
<protein>
    <submittedName>
        <fullName evidence="1">Uncharacterized protein</fullName>
    </submittedName>
</protein>
<evidence type="ECO:0000313" key="1">
    <source>
        <dbReference type="EMBL" id="GJG58606.1"/>
    </source>
</evidence>